<evidence type="ECO:0000259" key="7">
    <source>
        <dbReference type="SMART" id="SM00014"/>
    </source>
</evidence>
<dbReference type="GO" id="GO:0006629">
    <property type="term" value="P:lipid metabolic process"/>
    <property type="evidence" value="ECO:0007669"/>
    <property type="project" value="UniProtKB-ARBA"/>
</dbReference>
<evidence type="ECO:0000256" key="2">
    <source>
        <dbReference type="ARBA" id="ARBA00022692"/>
    </source>
</evidence>
<dbReference type="PANTHER" id="PTHR14969:SF59">
    <property type="entry name" value="DOLICHYLDIPHOSPHATASE"/>
    <property type="match status" value="1"/>
</dbReference>
<evidence type="ECO:0000256" key="1">
    <source>
        <dbReference type="ARBA" id="ARBA00004141"/>
    </source>
</evidence>
<comment type="subcellular location">
    <subcellularLocation>
        <location evidence="1">Membrane</location>
        <topology evidence="1">Multi-pass membrane protein</topology>
    </subcellularLocation>
</comment>
<dbReference type="SMR" id="A0AB34Q2U2"/>
<name>A0AB34Q2U2_CANAX</name>
<dbReference type="GO" id="GO:0042392">
    <property type="term" value="F:sphingosine-1-phosphate phosphatase activity"/>
    <property type="evidence" value="ECO:0007669"/>
    <property type="project" value="TreeGrafter"/>
</dbReference>
<evidence type="ECO:0000256" key="6">
    <source>
        <dbReference type="SAM" id="Phobius"/>
    </source>
</evidence>
<dbReference type="AlphaFoldDB" id="A0AB34Q2U2"/>
<dbReference type="CDD" id="cd03382">
    <property type="entry name" value="PAP2_dolichyldiphosphatase"/>
    <property type="match status" value="1"/>
</dbReference>
<proteinExistence type="predicted"/>
<reference evidence="8 9" key="1">
    <citation type="submission" date="2013-12" db="EMBL/GenBank/DDBJ databases">
        <title>The Genome Sequence of Candida albicans P78048.</title>
        <authorList>
            <consortium name="The Broad Institute Genome Sequencing Platform"/>
            <consortium name="The Broad Institute Genome Sequencing Center for Infectious Disease"/>
            <person name="Cuomo C."/>
            <person name="Bennett R."/>
            <person name="Hirakawa M."/>
            <person name="Noverr M."/>
            <person name="Mitchell A."/>
            <person name="Young S.K."/>
            <person name="Zeng Q."/>
            <person name="Gargeya S."/>
            <person name="Fitzgerald M."/>
            <person name="Abouelleil A."/>
            <person name="Alvarado L."/>
            <person name="Berlin A.M."/>
            <person name="Chapman S.B."/>
            <person name="Dewar J."/>
            <person name="Goldberg J."/>
            <person name="Griggs A."/>
            <person name="Gujja S."/>
            <person name="Hansen M."/>
            <person name="Howarth C."/>
            <person name="Imamovic A."/>
            <person name="Larimer J."/>
            <person name="McCowan C."/>
            <person name="Murphy C."/>
            <person name="Pearson M."/>
            <person name="Priest M."/>
            <person name="Roberts A."/>
            <person name="Saif S."/>
            <person name="Shea T."/>
            <person name="Sykes S."/>
            <person name="Wortman J."/>
            <person name="Nusbaum C."/>
            <person name="Birren B."/>
        </authorList>
    </citation>
    <scope>NUCLEOTIDE SEQUENCE [LARGE SCALE GENOMIC DNA]</scope>
    <source>
        <strain evidence="8 9">P78048</strain>
    </source>
</reference>
<dbReference type="PANTHER" id="PTHR14969">
    <property type="entry name" value="SPHINGOSINE-1-PHOSPHATE PHOSPHOHYDROLASE"/>
    <property type="match status" value="1"/>
</dbReference>
<feature type="transmembrane region" description="Helical" evidence="6">
    <location>
        <begin position="131"/>
        <end position="151"/>
    </location>
</feature>
<feature type="transmembrane region" description="Helical" evidence="6">
    <location>
        <begin position="26"/>
        <end position="47"/>
    </location>
</feature>
<keyword evidence="4 6" id="KW-1133">Transmembrane helix</keyword>
<dbReference type="InterPro" id="IPR000326">
    <property type="entry name" value="PAP2/HPO"/>
</dbReference>
<protein>
    <submittedName>
        <fullName evidence="8">Dolichyldiphosphatase</fullName>
    </submittedName>
</protein>
<feature type="domain" description="Phosphatidic acid phosphatase type 2/haloperoxidase" evidence="7">
    <location>
        <begin position="57"/>
        <end position="172"/>
    </location>
</feature>
<dbReference type="InterPro" id="IPR036938">
    <property type="entry name" value="PAP2/HPO_sf"/>
</dbReference>
<evidence type="ECO:0000313" key="8">
    <source>
        <dbReference type="EMBL" id="KGR21261.1"/>
    </source>
</evidence>
<dbReference type="Gene3D" id="1.20.144.10">
    <property type="entry name" value="Phosphatidic acid phosphatase type 2/haloperoxidase"/>
    <property type="match status" value="1"/>
</dbReference>
<dbReference type="Pfam" id="PF01569">
    <property type="entry name" value="PAP2"/>
    <property type="match status" value="1"/>
</dbReference>
<keyword evidence="2 6" id="KW-0812">Transmembrane</keyword>
<gene>
    <name evidence="8" type="ORF">MG3_00259</name>
</gene>
<evidence type="ECO:0000313" key="9">
    <source>
        <dbReference type="Proteomes" id="UP000030161"/>
    </source>
</evidence>
<feature type="transmembrane region" description="Helical" evidence="6">
    <location>
        <begin position="101"/>
        <end position="119"/>
    </location>
</feature>
<comment type="caution">
    <text evidence="8">The sequence shown here is derived from an EMBL/GenBank/DDBJ whole genome shotgun (WGS) entry which is preliminary data.</text>
</comment>
<dbReference type="InterPro" id="IPR039667">
    <property type="entry name" value="Dolichyldiphosphatase_PAP2"/>
</dbReference>
<sequence>MMLDYNPVPFDHTYILYDPNDIIAKICVQFSLLPIYLMVFYTSWFLITREIEPVIIVGGHLINELINKIIKVSIKSPRPDFHKNFGRDGGSYGMTYGFPSAHSQFMGFFAGYYICVILLKVPMPKSSKKPICLFAAISMMGVAFSRVYLLYHSNVQVIAGLITGVTLGIIYFIITSVARDVGLVEWILNWPIIKYFYVKDTYYHIYQTFAEEYEVYLQLRRERNEALLSAIIGNEKNSISI</sequence>
<dbReference type="SUPFAM" id="SSF48317">
    <property type="entry name" value="Acid phosphatase/Vanadium-dependent haloperoxidase"/>
    <property type="match status" value="1"/>
</dbReference>
<evidence type="ECO:0000256" key="4">
    <source>
        <dbReference type="ARBA" id="ARBA00022989"/>
    </source>
</evidence>
<keyword evidence="5 6" id="KW-0472">Membrane</keyword>
<evidence type="ECO:0000256" key="5">
    <source>
        <dbReference type="ARBA" id="ARBA00023136"/>
    </source>
</evidence>
<dbReference type="SMART" id="SM00014">
    <property type="entry name" value="acidPPc"/>
    <property type="match status" value="1"/>
</dbReference>
<keyword evidence="3" id="KW-0378">Hydrolase</keyword>
<dbReference type="Proteomes" id="UP000030161">
    <property type="component" value="Unassembled WGS sequence"/>
</dbReference>
<feature type="transmembrane region" description="Helical" evidence="6">
    <location>
        <begin position="157"/>
        <end position="178"/>
    </location>
</feature>
<evidence type="ECO:0000256" key="3">
    <source>
        <dbReference type="ARBA" id="ARBA00022801"/>
    </source>
</evidence>
<dbReference type="EMBL" id="AJIX01000003">
    <property type="protein sequence ID" value="KGR21261.1"/>
    <property type="molecule type" value="Genomic_DNA"/>
</dbReference>
<organism evidence="8 9">
    <name type="scientific">Candida albicans P78048</name>
    <dbReference type="NCBI Taxonomy" id="1094989"/>
    <lineage>
        <taxon>Eukaryota</taxon>
        <taxon>Fungi</taxon>
        <taxon>Dikarya</taxon>
        <taxon>Ascomycota</taxon>
        <taxon>Saccharomycotina</taxon>
        <taxon>Pichiomycetes</taxon>
        <taxon>Debaryomycetaceae</taxon>
        <taxon>Candida/Lodderomyces clade</taxon>
        <taxon>Candida</taxon>
    </lineage>
</organism>
<dbReference type="GO" id="GO:0016020">
    <property type="term" value="C:membrane"/>
    <property type="evidence" value="ECO:0007669"/>
    <property type="project" value="UniProtKB-SubCell"/>
</dbReference>
<accession>A0AB34Q2U2</accession>